<dbReference type="AlphaFoldDB" id="A0A9Q0XC56"/>
<evidence type="ECO:0000256" key="1">
    <source>
        <dbReference type="SAM" id="MobiDB-lite"/>
    </source>
</evidence>
<keyword evidence="3" id="KW-1185">Reference proteome</keyword>
<reference evidence="2" key="1">
    <citation type="journal article" date="2023" name="DNA Res.">
        <title>Chromosome-level genome assembly of Phrynocephalus forsythii using third-generation DNA sequencing and Hi-C analysis.</title>
        <authorList>
            <person name="Qi Y."/>
            <person name="Zhao W."/>
            <person name="Zhao Y."/>
            <person name="Niu C."/>
            <person name="Cao S."/>
            <person name="Zhang Y."/>
        </authorList>
    </citation>
    <scope>NUCLEOTIDE SEQUENCE</scope>
    <source>
        <tissue evidence="2">Muscle</tissue>
    </source>
</reference>
<evidence type="ECO:0000313" key="2">
    <source>
        <dbReference type="EMBL" id="KAJ7306425.1"/>
    </source>
</evidence>
<feature type="region of interest" description="Disordered" evidence="1">
    <location>
        <begin position="30"/>
        <end position="53"/>
    </location>
</feature>
<feature type="region of interest" description="Disordered" evidence="1">
    <location>
        <begin position="71"/>
        <end position="159"/>
    </location>
</feature>
<sequence>MKTQRYIWTVPSPVRKAKENLLFWRQSILSYQPPGPGPGDASPHRPLPSELQRWQACQSQRGQAIKAGLFVPRQGAEGEAEPEPEPLRRAASPCEARVRFPGGANPPADFRRLAPKPSSPPGRSISAPRPPPRRPRRTASPLASDAASTTASFPGSTPL</sequence>
<feature type="compositionally biased region" description="Polar residues" evidence="1">
    <location>
        <begin position="146"/>
        <end position="159"/>
    </location>
</feature>
<comment type="caution">
    <text evidence="2">The sequence shown here is derived from an EMBL/GenBank/DDBJ whole genome shotgun (WGS) entry which is preliminary data.</text>
</comment>
<name>A0A9Q0XC56_9SAUR</name>
<dbReference type="EMBL" id="JAPFRF010000020">
    <property type="protein sequence ID" value="KAJ7306425.1"/>
    <property type="molecule type" value="Genomic_DNA"/>
</dbReference>
<evidence type="ECO:0000313" key="3">
    <source>
        <dbReference type="Proteomes" id="UP001142489"/>
    </source>
</evidence>
<dbReference type="Proteomes" id="UP001142489">
    <property type="component" value="Unassembled WGS sequence"/>
</dbReference>
<gene>
    <name evidence="2" type="ORF">JRQ81_009774</name>
</gene>
<protein>
    <submittedName>
        <fullName evidence="2">Uncharacterized protein</fullName>
    </submittedName>
</protein>
<proteinExistence type="predicted"/>
<accession>A0A9Q0XC56</accession>
<organism evidence="2 3">
    <name type="scientific">Phrynocephalus forsythii</name>
    <dbReference type="NCBI Taxonomy" id="171643"/>
    <lineage>
        <taxon>Eukaryota</taxon>
        <taxon>Metazoa</taxon>
        <taxon>Chordata</taxon>
        <taxon>Craniata</taxon>
        <taxon>Vertebrata</taxon>
        <taxon>Euteleostomi</taxon>
        <taxon>Lepidosauria</taxon>
        <taxon>Squamata</taxon>
        <taxon>Bifurcata</taxon>
        <taxon>Unidentata</taxon>
        <taxon>Episquamata</taxon>
        <taxon>Toxicofera</taxon>
        <taxon>Iguania</taxon>
        <taxon>Acrodonta</taxon>
        <taxon>Agamidae</taxon>
        <taxon>Agaminae</taxon>
        <taxon>Phrynocephalus</taxon>
    </lineage>
</organism>